<dbReference type="RefSeq" id="WP_109154760.1">
    <property type="nucleotide sequence ID" value="NZ_BSOV01000001.1"/>
</dbReference>
<dbReference type="EMBL" id="CP054622">
    <property type="protein sequence ID" value="QKS54674.1"/>
    <property type="molecule type" value="Genomic_DNA"/>
</dbReference>
<accession>A0A6N1B0B6</accession>
<sequence length="189" mass="19958">MIRTLAVAAVALLATLHFAEAAGTAPLNGSLSSRCGEESGGGIQDYASDPAASLVVEVTLFDSANRLIEQVPFVTRPNAEVSAHSIEKVKLALAGKDGAPPAIICTGHVTAVRVTPHTSQEVSVELVVEAAALRRSDLLAEQRKLNKVPEPDQVRVEETLHMQEGQRVVLKVGGNGPVRRIAVAFGRTR</sequence>
<gene>
    <name evidence="2" type="ORF">HUE56_29680</name>
</gene>
<evidence type="ECO:0000256" key="1">
    <source>
        <dbReference type="SAM" id="SignalP"/>
    </source>
</evidence>
<dbReference type="AlphaFoldDB" id="A0A6N1B0B6"/>
<evidence type="ECO:0000313" key="2">
    <source>
        <dbReference type="EMBL" id="QKS54674.1"/>
    </source>
</evidence>
<feature type="chain" id="PRO_5028932664" description="Copper chaperone PCu(A)C" evidence="1">
    <location>
        <begin position="22"/>
        <end position="189"/>
    </location>
</feature>
<dbReference type="KEGG" id="aoz:HUE56_29680"/>
<evidence type="ECO:0008006" key="4">
    <source>
        <dbReference type="Google" id="ProtNLM"/>
    </source>
</evidence>
<dbReference type="Proteomes" id="UP000509702">
    <property type="component" value="Plasmid unnamed7"/>
</dbReference>
<keyword evidence="3" id="KW-1185">Reference proteome</keyword>
<name>A0A6N1B0B6_9PROT</name>
<organism evidence="2 3">
    <name type="scientific">Azospirillum oryzae</name>
    <dbReference type="NCBI Taxonomy" id="286727"/>
    <lineage>
        <taxon>Bacteria</taxon>
        <taxon>Pseudomonadati</taxon>
        <taxon>Pseudomonadota</taxon>
        <taxon>Alphaproteobacteria</taxon>
        <taxon>Rhodospirillales</taxon>
        <taxon>Azospirillaceae</taxon>
        <taxon>Azospirillum</taxon>
    </lineage>
</organism>
<geneLocation type="plasmid" evidence="2 3">
    <name>unnamed7</name>
</geneLocation>
<protein>
    <recommendedName>
        <fullName evidence="4">Copper chaperone PCu(A)C</fullName>
    </recommendedName>
</protein>
<feature type="signal peptide" evidence="1">
    <location>
        <begin position="1"/>
        <end position="21"/>
    </location>
</feature>
<keyword evidence="2" id="KW-0614">Plasmid</keyword>
<evidence type="ECO:0000313" key="3">
    <source>
        <dbReference type="Proteomes" id="UP000509702"/>
    </source>
</evidence>
<proteinExistence type="predicted"/>
<reference evidence="2 3" key="1">
    <citation type="submission" date="2020-06" db="EMBL/GenBank/DDBJ databases">
        <title>Complete genome of Azosprillum oryzae KACC14407.</title>
        <authorList>
            <person name="Kim M."/>
            <person name="Park Y.-J."/>
            <person name="Shin J.-H."/>
        </authorList>
    </citation>
    <scope>NUCLEOTIDE SEQUENCE [LARGE SCALE GENOMIC DNA]</scope>
    <source>
        <strain evidence="2 3">KACC 14407</strain>
        <plasmid evidence="2 3">unnamed7</plasmid>
    </source>
</reference>
<keyword evidence="1" id="KW-0732">Signal</keyword>